<dbReference type="SMART" id="SM00840">
    <property type="entry name" value="DALR_2"/>
    <property type="match status" value="1"/>
</dbReference>
<dbReference type="InterPro" id="IPR032678">
    <property type="entry name" value="tRNA-synt_1_cat_dom"/>
</dbReference>
<proteinExistence type="inferred from homology"/>
<keyword evidence="8 12" id="KW-0862">Zinc</keyword>
<dbReference type="Pfam" id="PF09190">
    <property type="entry name" value="DALR_2"/>
    <property type="match status" value="1"/>
</dbReference>
<evidence type="ECO:0000256" key="3">
    <source>
        <dbReference type="ARBA" id="ARBA00011245"/>
    </source>
</evidence>
<evidence type="ECO:0000256" key="6">
    <source>
        <dbReference type="ARBA" id="ARBA00022723"/>
    </source>
</evidence>
<evidence type="ECO:0000259" key="13">
    <source>
        <dbReference type="SMART" id="SM00840"/>
    </source>
</evidence>
<dbReference type="PRINTS" id="PR00983">
    <property type="entry name" value="TRNASYNTHCYS"/>
</dbReference>
<keyword evidence="9 12" id="KW-0067">ATP-binding</keyword>
<dbReference type="NCBIfam" id="TIGR00435">
    <property type="entry name" value="cysS"/>
    <property type="match status" value="1"/>
</dbReference>
<dbReference type="PANTHER" id="PTHR10890:SF3">
    <property type="entry name" value="CYSTEINE--TRNA LIGASE, CYTOPLASMIC"/>
    <property type="match status" value="1"/>
</dbReference>
<dbReference type="Pfam" id="PF23493">
    <property type="entry name" value="CysS_C"/>
    <property type="match status" value="1"/>
</dbReference>
<name>A0A0A0D0T9_9PROT</name>
<dbReference type="SUPFAM" id="SSF52374">
    <property type="entry name" value="Nucleotidylyl transferase"/>
    <property type="match status" value="1"/>
</dbReference>
<feature type="binding site" evidence="12">
    <location>
        <position position="29"/>
    </location>
    <ligand>
        <name>Zn(2+)</name>
        <dbReference type="ChEBI" id="CHEBI:29105"/>
    </ligand>
</feature>
<keyword evidence="10 12" id="KW-0648">Protein biosynthesis</keyword>
<evidence type="ECO:0000256" key="12">
    <source>
        <dbReference type="HAMAP-Rule" id="MF_00041"/>
    </source>
</evidence>
<evidence type="ECO:0000256" key="10">
    <source>
        <dbReference type="ARBA" id="ARBA00022917"/>
    </source>
</evidence>
<comment type="cofactor">
    <cofactor evidence="12">
        <name>Zn(2+)</name>
        <dbReference type="ChEBI" id="CHEBI:29105"/>
    </cofactor>
    <text evidence="12">Binds 1 zinc ion per subunit.</text>
</comment>
<dbReference type="GO" id="GO:0008270">
    <property type="term" value="F:zinc ion binding"/>
    <property type="evidence" value="ECO:0007669"/>
    <property type="project" value="UniProtKB-UniRule"/>
</dbReference>
<evidence type="ECO:0000256" key="7">
    <source>
        <dbReference type="ARBA" id="ARBA00022741"/>
    </source>
</evidence>
<dbReference type="FunFam" id="3.40.50.620:FF:000009">
    <property type="entry name" value="Cysteine--tRNA ligase"/>
    <property type="match status" value="1"/>
</dbReference>
<keyword evidence="6 12" id="KW-0479">Metal-binding</keyword>
<dbReference type="InterPro" id="IPR056411">
    <property type="entry name" value="CysS_C"/>
</dbReference>
<comment type="subunit">
    <text evidence="3 12">Monomer.</text>
</comment>
<dbReference type="GO" id="GO:0005829">
    <property type="term" value="C:cytosol"/>
    <property type="evidence" value="ECO:0007669"/>
    <property type="project" value="TreeGrafter"/>
</dbReference>
<dbReference type="OrthoDB" id="9815130at2"/>
<dbReference type="EMBL" id="JANX01000338">
    <property type="protein sequence ID" value="KGM32306.1"/>
    <property type="molecule type" value="Genomic_DNA"/>
</dbReference>
<feature type="short sequence motif" description="'KMSKS' region" evidence="12">
    <location>
        <begin position="267"/>
        <end position="271"/>
    </location>
</feature>
<keyword evidence="11 12" id="KW-0030">Aminoacyl-tRNA synthetase</keyword>
<dbReference type="HAMAP" id="MF_00041">
    <property type="entry name" value="Cys_tRNA_synth"/>
    <property type="match status" value="1"/>
</dbReference>
<keyword evidence="5 12" id="KW-0436">Ligase</keyword>
<dbReference type="InterPro" id="IPR014729">
    <property type="entry name" value="Rossmann-like_a/b/a_fold"/>
</dbReference>
<dbReference type="InterPro" id="IPR015803">
    <property type="entry name" value="Cys-tRNA-ligase"/>
</dbReference>
<evidence type="ECO:0000313" key="14">
    <source>
        <dbReference type="EMBL" id="KGM32306.1"/>
    </source>
</evidence>
<dbReference type="InterPro" id="IPR015273">
    <property type="entry name" value="Cys-tRNA-synt_Ia_DALR"/>
</dbReference>
<evidence type="ECO:0000256" key="9">
    <source>
        <dbReference type="ARBA" id="ARBA00022840"/>
    </source>
</evidence>
<dbReference type="RefSeq" id="WP_034843770.1">
    <property type="nucleotide sequence ID" value="NZ_JANX01000338.1"/>
</dbReference>
<evidence type="ECO:0000256" key="11">
    <source>
        <dbReference type="ARBA" id="ARBA00023146"/>
    </source>
</evidence>
<dbReference type="InterPro" id="IPR024909">
    <property type="entry name" value="Cys-tRNA/MSH_ligase"/>
</dbReference>
<dbReference type="GO" id="GO:0004817">
    <property type="term" value="F:cysteine-tRNA ligase activity"/>
    <property type="evidence" value="ECO:0007669"/>
    <property type="project" value="UniProtKB-UniRule"/>
</dbReference>
<feature type="short sequence motif" description="'HIGH' region" evidence="12">
    <location>
        <begin position="31"/>
        <end position="41"/>
    </location>
</feature>
<feature type="binding site" evidence="12">
    <location>
        <position position="209"/>
    </location>
    <ligand>
        <name>Zn(2+)</name>
        <dbReference type="ChEBI" id="CHEBI:29105"/>
    </ligand>
</feature>
<feature type="binding site" evidence="12">
    <location>
        <position position="234"/>
    </location>
    <ligand>
        <name>Zn(2+)</name>
        <dbReference type="ChEBI" id="CHEBI:29105"/>
    </ligand>
</feature>
<accession>A0A0A0D0T9</accession>
<dbReference type="Proteomes" id="UP000029995">
    <property type="component" value="Unassembled WGS sequence"/>
</dbReference>
<comment type="catalytic activity">
    <reaction evidence="12">
        <text>tRNA(Cys) + L-cysteine + ATP = L-cysteinyl-tRNA(Cys) + AMP + diphosphate</text>
        <dbReference type="Rhea" id="RHEA:17773"/>
        <dbReference type="Rhea" id="RHEA-COMP:9661"/>
        <dbReference type="Rhea" id="RHEA-COMP:9679"/>
        <dbReference type="ChEBI" id="CHEBI:30616"/>
        <dbReference type="ChEBI" id="CHEBI:33019"/>
        <dbReference type="ChEBI" id="CHEBI:35235"/>
        <dbReference type="ChEBI" id="CHEBI:78442"/>
        <dbReference type="ChEBI" id="CHEBI:78517"/>
        <dbReference type="ChEBI" id="CHEBI:456215"/>
        <dbReference type="EC" id="6.1.1.16"/>
    </reaction>
</comment>
<comment type="subcellular location">
    <subcellularLocation>
        <location evidence="1 12">Cytoplasm</location>
    </subcellularLocation>
</comment>
<keyword evidence="4 12" id="KW-0963">Cytoplasm</keyword>
<evidence type="ECO:0000256" key="1">
    <source>
        <dbReference type="ARBA" id="ARBA00004496"/>
    </source>
</evidence>
<dbReference type="CDD" id="cd00672">
    <property type="entry name" value="CysRS_core"/>
    <property type="match status" value="1"/>
</dbReference>
<dbReference type="Gene3D" id="3.40.50.620">
    <property type="entry name" value="HUPs"/>
    <property type="match status" value="1"/>
</dbReference>
<evidence type="ECO:0000256" key="8">
    <source>
        <dbReference type="ARBA" id="ARBA00022833"/>
    </source>
</evidence>
<feature type="binding site" evidence="12">
    <location>
        <position position="238"/>
    </location>
    <ligand>
        <name>Zn(2+)</name>
        <dbReference type="ChEBI" id="CHEBI:29105"/>
    </ligand>
</feature>
<evidence type="ECO:0000256" key="5">
    <source>
        <dbReference type="ARBA" id="ARBA00022598"/>
    </source>
</evidence>
<sequence length="461" mass="50997">MALSLHNTLTRTKELFVPIDPSHVRMYVCGPTVYDYAHIGNARPIVVFDVLSRLLRMLYPRVTYVRNITDIEDKIIERAKANGESIEALTRRTGEAFAADMAALGALPPDVQPRATEYIPQMQAMIGTLVDKGHAYAAQGHVMFNVPSMPDYGQLSRRNREELIDGARVEVAPYKRDPADFVLWKPSTDDQPGWDSPWGRGRPGWHIECSAMAEAHLGDEFDIHAGGVDLIFPHHENEIAQSRCAHGTALMARTWLHNGFVMAEGEKMSKSLGNFYTPHDLLEEFPGEALRYALLSGHYRQPLDFTKEGVRQARAALDRLYGALRAVEAIAAKDPSDAPHVVQIALEDDLNTPQALAALHDLAGALNKAGDPAVQARLKGEILSGGRLLGLLQQSPEDWFRWQPKTASGLNDAEIDALVADRRAARAAKNFAEADRIRDVLTAAGIALEDKPDRTLWRRVG</sequence>
<dbReference type="GO" id="GO:0006423">
    <property type="term" value="P:cysteinyl-tRNA aminoacylation"/>
    <property type="evidence" value="ECO:0007669"/>
    <property type="project" value="UniProtKB-UniRule"/>
</dbReference>
<feature type="binding site" evidence="12">
    <location>
        <position position="270"/>
    </location>
    <ligand>
        <name>ATP</name>
        <dbReference type="ChEBI" id="CHEBI:30616"/>
    </ligand>
</feature>
<comment type="caution">
    <text evidence="14">The sequence shown here is derived from an EMBL/GenBank/DDBJ whole genome shotgun (WGS) entry which is preliminary data.</text>
</comment>
<dbReference type="PANTHER" id="PTHR10890">
    <property type="entry name" value="CYSTEINYL-TRNA SYNTHETASE"/>
    <property type="match status" value="1"/>
</dbReference>
<reference evidence="14 15" key="1">
    <citation type="submission" date="2014-01" db="EMBL/GenBank/DDBJ databases">
        <title>Genome sequence determination for a cystic fibrosis isolate, Inquilinus limosus.</title>
        <authorList>
            <person name="Pino M."/>
            <person name="Di Conza J."/>
            <person name="Gutkind G."/>
        </authorList>
    </citation>
    <scope>NUCLEOTIDE SEQUENCE [LARGE SCALE GENOMIC DNA]</scope>
    <source>
        <strain evidence="14 15">MP06</strain>
    </source>
</reference>
<dbReference type="Pfam" id="PF01406">
    <property type="entry name" value="tRNA-synt_1e"/>
    <property type="match status" value="1"/>
</dbReference>
<gene>
    <name evidence="12" type="primary">cysS</name>
    <name evidence="14" type="ORF">P409_22135</name>
</gene>
<dbReference type="Gene3D" id="1.20.120.1910">
    <property type="entry name" value="Cysteine-tRNA ligase, C-terminal anti-codon recognition domain"/>
    <property type="match status" value="1"/>
</dbReference>
<dbReference type="AlphaFoldDB" id="A0A0A0D0T9"/>
<keyword evidence="7 12" id="KW-0547">Nucleotide-binding</keyword>
<protein>
    <recommendedName>
        <fullName evidence="12">Cysteine--tRNA ligase</fullName>
        <ecNumber evidence="12">6.1.1.16</ecNumber>
    </recommendedName>
    <alternativeName>
        <fullName evidence="12">Cysteinyl-tRNA synthetase</fullName>
        <shortName evidence="12">CysRS</shortName>
    </alternativeName>
</protein>
<organism evidence="14 15">
    <name type="scientific">Inquilinus limosus MP06</name>
    <dbReference type="NCBI Taxonomy" id="1398085"/>
    <lineage>
        <taxon>Bacteria</taxon>
        <taxon>Pseudomonadati</taxon>
        <taxon>Pseudomonadota</taxon>
        <taxon>Alphaproteobacteria</taxon>
        <taxon>Rhodospirillales</taxon>
        <taxon>Rhodospirillaceae</taxon>
        <taxon>Inquilinus</taxon>
    </lineage>
</organism>
<dbReference type="GO" id="GO:0005524">
    <property type="term" value="F:ATP binding"/>
    <property type="evidence" value="ECO:0007669"/>
    <property type="project" value="UniProtKB-UniRule"/>
</dbReference>
<evidence type="ECO:0000256" key="4">
    <source>
        <dbReference type="ARBA" id="ARBA00022490"/>
    </source>
</evidence>
<dbReference type="SUPFAM" id="SSF47323">
    <property type="entry name" value="Anticodon-binding domain of a subclass of class I aminoacyl-tRNA synthetases"/>
    <property type="match status" value="1"/>
</dbReference>
<comment type="similarity">
    <text evidence="2 12">Belongs to the class-I aminoacyl-tRNA synthetase family.</text>
</comment>
<evidence type="ECO:0000313" key="15">
    <source>
        <dbReference type="Proteomes" id="UP000029995"/>
    </source>
</evidence>
<evidence type="ECO:0000256" key="2">
    <source>
        <dbReference type="ARBA" id="ARBA00005594"/>
    </source>
</evidence>
<feature type="domain" description="Cysteinyl-tRNA synthetase class Ia DALR" evidence="13">
    <location>
        <begin position="341"/>
        <end position="400"/>
    </location>
</feature>
<dbReference type="EC" id="6.1.1.16" evidence="12"/>
<dbReference type="InterPro" id="IPR009080">
    <property type="entry name" value="tRNAsynth_Ia_anticodon-bd"/>
</dbReference>